<name>A0A7W3LTW3_ACTNM</name>
<proteinExistence type="predicted"/>
<protein>
    <submittedName>
        <fullName evidence="2">Uncharacterized protein</fullName>
    </submittedName>
</protein>
<dbReference type="AlphaFoldDB" id="A0A7W3LTW3"/>
<feature type="transmembrane region" description="Helical" evidence="1">
    <location>
        <begin position="77"/>
        <end position="98"/>
    </location>
</feature>
<gene>
    <name evidence="2" type="ORF">HNR61_005776</name>
</gene>
<dbReference type="EMBL" id="JACJIA010000008">
    <property type="protein sequence ID" value="MBA8954122.1"/>
    <property type="molecule type" value="Genomic_DNA"/>
</dbReference>
<keyword evidence="1" id="KW-0812">Transmembrane</keyword>
<accession>A0A7W3LTW3</accession>
<evidence type="ECO:0000313" key="3">
    <source>
        <dbReference type="Proteomes" id="UP000572680"/>
    </source>
</evidence>
<feature type="transmembrane region" description="Helical" evidence="1">
    <location>
        <begin position="43"/>
        <end position="65"/>
    </location>
</feature>
<keyword evidence="3" id="KW-1185">Reference proteome</keyword>
<feature type="transmembrane region" description="Helical" evidence="1">
    <location>
        <begin position="6"/>
        <end position="22"/>
    </location>
</feature>
<evidence type="ECO:0000256" key="1">
    <source>
        <dbReference type="SAM" id="Phobius"/>
    </source>
</evidence>
<reference evidence="2 3" key="1">
    <citation type="submission" date="2020-08" db="EMBL/GenBank/DDBJ databases">
        <title>Genomic Encyclopedia of Type Strains, Phase IV (KMG-IV): sequencing the most valuable type-strain genomes for metagenomic binning, comparative biology and taxonomic classification.</title>
        <authorList>
            <person name="Goeker M."/>
        </authorList>
    </citation>
    <scope>NUCLEOTIDE SEQUENCE [LARGE SCALE GENOMIC DNA]</scope>
    <source>
        <strain evidence="2 3">DSM 44197</strain>
    </source>
</reference>
<evidence type="ECO:0000313" key="2">
    <source>
        <dbReference type="EMBL" id="MBA8954122.1"/>
    </source>
</evidence>
<dbReference type="RefSeq" id="WP_182846241.1">
    <property type="nucleotide sequence ID" value="NZ_BAAALP010000001.1"/>
</dbReference>
<comment type="caution">
    <text evidence="2">The sequence shown here is derived from an EMBL/GenBank/DDBJ whole genome shotgun (WGS) entry which is preliminary data.</text>
</comment>
<dbReference type="Proteomes" id="UP000572680">
    <property type="component" value="Unassembled WGS sequence"/>
</dbReference>
<sequence>MVTAYLPHLLIMAVAVPPAWRVPETRRPGPATRLRPAGLGHPLFGRVLVPTAVWIFTSATAAFALLPAVLRVHHLPLAYAGALCAVTLGAGIAVQRAARALRPGRRPARAWRWWPPGS</sequence>
<keyword evidence="1" id="KW-0472">Membrane</keyword>
<organism evidence="2 3">
    <name type="scientific">Actinomadura namibiensis</name>
    <dbReference type="NCBI Taxonomy" id="182080"/>
    <lineage>
        <taxon>Bacteria</taxon>
        <taxon>Bacillati</taxon>
        <taxon>Actinomycetota</taxon>
        <taxon>Actinomycetes</taxon>
        <taxon>Streptosporangiales</taxon>
        <taxon>Thermomonosporaceae</taxon>
        <taxon>Actinomadura</taxon>
    </lineage>
</organism>
<keyword evidence="1" id="KW-1133">Transmembrane helix</keyword>